<gene>
    <name evidence="4" type="ORF">PSYICH_LOCUS931</name>
</gene>
<dbReference type="GO" id="GO:0035197">
    <property type="term" value="F:siRNA binding"/>
    <property type="evidence" value="ECO:0007669"/>
    <property type="project" value="TreeGrafter"/>
</dbReference>
<keyword evidence="5" id="KW-1185">Reference proteome</keyword>
<dbReference type="GO" id="GO:0005737">
    <property type="term" value="C:cytoplasm"/>
    <property type="evidence" value="ECO:0007669"/>
    <property type="project" value="TreeGrafter"/>
</dbReference>
<evidence type="ECO:0000313" key="5">
    <source>
        <dbReference type="Proteomes" id="UP001153636"/>
    </source>
</evidence>
<name>A0A9P0CGV9_9CUCU</name>
<dbReference type="Proteomes" id="UP001153636">
    <property type="component" value="Chromosome 1"/>
</dbReference>
<dbReference type="PANTHER" id="PTHR46205:SF3">
    <property type="entry name" value="LOQUACIOUS, ISOFORM B"/>
    <property type="match status" value="1"/>
</dbReference>
<dbReference type="SMART" id="SM00358">
    <property type="entry name" value="DSRM"/>
    <property type="match status" value="2"/>
</dbReference>
<dbReference type="EMBL" id="OV651813">
    <property type="protein sequence ID" value="CAH1098949.1"/>
    <property type="molecule type" value="Genomic_DNA"/>
</dbReference>
<proteinExistence type="predicted"/>
<evidence type="ECO:0000256" key="2">
    <source>
        <dbReference type="PROSITE-ProRule" id="PRU00266"/>
    </source>
</evidence>
<dbReference type="SUPFAM" id="SSF54768">
    <property type="entry name" value="dsRNA-binding domain-like"/>
    <property type="match status" value="2"/>
</dbReference>
<organism evidence="4 5">
    <name type="scientific">Psylliodes chrysocephalus</name>
    <dbReference type="NCBI Taxonomy" id="3402493"/>
    <lineage>
        <taxon>Eukaryota</taxon>
        <taxon>Metazoa</taxon>
        <taxon>Ecdysozoa</taxon>
        <taxon>Arthropoda</taxon>
        <taxon>Hexapoda</taxon>
        <taxon>Insecta</taxon>
        <taxon>Pterygota</taxon>
        <taxon>Neoptera</taxon>
        <taxon>Endopterygota</taxon>
        <taxon>Coleoptera</taxon>
        <taxon>Polyphaga</taxon>
        <taxon>Cucujiformia</taxon>
        <taxon>Chrysomeloidea</taxon>
        <taxon>Chrysomelidae</taxon>
        <taxon>Galerucinae</taxon>
        <taxon>Alticini</taxon>
        <taxon>Psylliodes</taxon>
    </lineage>
</organism>
<dbReference type="PANTHER" id="PTHR46205">
    <property type="entry name" value="LOQUACIOUS, ISOFORM B"/>
    <property type="match status" value="1"/>
</dbReference>
<dbReference type="GO" id="GO:0070578">
    <property type="term" value="C:RISC-loading complex"/>
    <property type="evidence" value="ECO:0007669"/>
    <property type="project" value="TreeGrafter"/>
</dbReference>
<reference evidence="4" key="1">
    <citation type="submission" date="2022-01" db="EMBL/GenBank/DDBJ databases">
        <authorList>
            <person name="King R."/>
        </authorList>
    </citation>
    <scope>NUCLEOTIDE SEQUENCE</scope>
</reference>
<dbReference type="GO" id="GO:0030422">
    <property type="term" value="P:siRNA processing"/>
    <property type="evidence" value="ECO:0007669"/>
    <property type="project" value="TreeGrafter"/>
</dbReference>
<dbReference type="InterPro" id="IPR014720">
    <property type="entry name" value="dsRBD_dom"/>
</dbReference>
<feature type="domain" description="DRBM" evidence="3">
    <location>
        <begin position="95"/>
        <end position="159"/>
    </location>
</feature>
<dbReference type="GO" id="GO:0016442">
    <property type="term" value="C:RISC complex"/>
    <property type="evidence" value="ECO:0007669"/>
    <property type="project" value="TreeGrafter"/>
</dbReference>
<accession>A0A9P0CGV9</accession>
<dbReference type="InterPro" id="IPR051247">
    <property type="entry name" value="RLC_Component"/>
</dbReference>
<evidence type="ECO:0000256" key="1">
    <source>
        <dbReference type="ARBA" id="ARBA00022884"/>
    </source>
</evidence>
<dbReference type="GO" id="GO:0005634">
    <property type="term" value="C:nucleus"/>
    <property type="evidence" value="ECO:0007669"/>
    <property type="project" value="TreeGrafter"/>
</dbReference>
<keyword evidence="1 2" id="KW-0694">RNA-binding</keyword>
<dbReference type="AlphaFoldDB" id="A0A9P0CGV9"/>
<feature type="domain" description="DRBM" evidence="3">
    <location>
        <begin position="6"/>
        <end position="71"/>
    </location>
</feature>
<protein>
    <recommendedName>
        <fullName evidence="3">DRBM domain-containing protein</fullName>
    </recommendedName>
</protein>
<evidence type="ECO:0000259" key="3">
    <source>
        <dbReference type="PROSITE" id="PS50137"/>
    </source>
</evidence>
<dbReference type="OrthoDB" id="6780167at2759"/>
<dbReference type="Pfam" id="PF00035">
    <property type="entry name" value="dsrm"/>
    <property type="match status" value="2"/>
</dbReference>
<evidence type="ECO:0000313" key="4">
    <source>
        <dbReference type="EMBL" id="CAH1098949.1"/>
    </source>
</evidence>
<dbReference type="Gene3D" id="3.30.160.20">
    <property type="match status" value="2"/>
</dbReference>
<dbReference type="PROSITE" id="PS50137">
    <property type="entry name" value="DS_RBD"/>
    <property type="match status" value="2"/>
</dbReference>
<dbReference type="GO" id="GO:0070920">
    <property type="term" value="P:regulation of regulatory ncRNA processing"/>
    <property type="evidence" value="ECO:0007669"/>
    <property type="project" value="TreeGrafter"/>
</dbReference>
<sequence>MACSKNPISLLQEIFAQQKKDLPKYQELPSDSTYPFKYGVVIENITAYGYANTKKEAKSNCAQEALLKLGVGSASNFKNVIPPTLIERSNNITHNYIGQLHEQASQSQVPNPVYCDKLPQNGLFVVECQYLDMTTEGVASTKKDAKRKASKNMLEKLENNDIDYKRYEMVCAPEEDVNKINNILKIYEKLCIKDEEPIASESVLPECETTNDLTLEELIAQLRARGHQCKRKVLQSNPYLVVLLIDGDASAVMGNGKTMEAANDDLLFTCKLMFDDGFSFEPYFKNYLHDD</sequence>
<dbReference type="CDD" id="cd00048">
    <property type="entry name" value="DSRM_SF"/>
    <property type="match status" value="1"/>
</dbReference>
<dbReference type="GO" id="GO:0003725">
    <property type="term" value="F:double-stranded RNA binding"/>
    <property type="evidence" value="ECO:0007669"/>
    <property type="project" value="TreeGrafter"/>
</dbReference>